<evidence type="ECO:0000256" key="1">
    <source>
        <dbReference type="SAM" id="MobiDB-lite"/>
    </source>
</evidence>
<proteinExistence type="predicted"/>
<protein>
    <submittedName>
        <fullName evidence="4">Uncharacterized protein</fullName>
    </submittedName>
</protein>
<organism evidence="4 5">
    <name type="scientific">Tropilaelaps mercedesae</name>
    <dbReference type="NCBI Taxonomy" id="418985"/>
    <lineage>
        <taxon>Eukaryota</taxon>
        <taxon>Metazoa</taxon>
        <taxon>Ecdysozoa</taxon>
        <taxon>Arthropoda</taxon>
        <taxon>Chelicerata</taxon>
        <taxon>Arachnida</taxon>
        <taxon>Acari</taxon>
        <taxon>Parasitiformes</taxon>
        <taxon>Mesostigmata</taxon>
        <taxon>Gamasina</taxon>
        <taxon>Dermanyssoidea</taxon>
        <taxon>Laelapidae</taxon>
        <taxon>Tropilaelaps</taxon>
    </lineage>
</organism>
<comment type="caution">
    <text evidence="4">The sequence shown here is derived from an EMBL/GenBank/DDBJ whole genome shotgun (WGS) entry which is preliminary data.</text>
</comment>
<evidence type="ECO:0000256" key="2">
    <source>
        <dbReference type="SAM" id="Phobius"/>
    </source>
</evidence>
<keyword evidence="2" id="KW-0472">Membrane</keyword>
<dbReference type="Proteomes" id="UP000192247">
    <property type="component" value="Unassembled WGS sequence"/>
</dbReference>
<sequence>MHIEPVSLWLPCVLLGTANVYVLAQAIDGPGKATLQVTGLDDFRDSPPKRVTIGYLPEEFEFGSEMTNSMNHEIGVPLWVHHEVHSESSADMDSTEDNGHPVDSTAKPHVEPPPKTSTKSDSLEETNPSTSSTPDDLPPPQQSNEKSDSPVDDSTTPAGQDVSSGEHINLSENVQKPDGGAPHISDDRSDRDETVVIHKTPNGQYEVEKTNNPSHPSKHSGVGWLSGSSALTLGFAFLALAGGRFRMSGLYQ</sequence>
<keyword evidence="2" id="KW-1133">Transmembrane helix</keyword>
<accession>A0A1V9Y2V8</accession>
<feature type="compositionally biased region" description="Low complexity" evidence="1">
    <location>
        <begin position="125"/>
        <end position="135"/>
    </location>
</feature>
<evidence type="ECO:0000313" key="4">
    <source>
        <dbReference type="EMBL" id="OQR80041.1"/>
    </source>
</evidence>
<feature type="transmembrane region" description="Helical" evidence="2">
    <location>
        <begin position="221"/>
        <end position="242"/>
    </location>
</feature>
<evidence type="ECO:0000256" key="3">
    <source>
        <dbReference type="SAM" id="SignalP"/>
    </source>
</evidence>
<feature type="region of interest" description="Disordered" evidence="1">
    <location>
        <begin position="85"/>
        <end position="193"/>
    </location>
</feature>
<dbReference type="AlphaFoldDB" id="A0A1V9Y2V8"/>
<dbReference type="InParanoid" id="A0A1V9Y2V8"/>
<feature type="compositionally biased region" description="Basic and acidic residues" evidence="1">
    <location>
        <begin position="184"/>
        <end position="193"/>
    </location>
</feature>
<gene>
    <name evidence="4" type="ORF">BIW11_05330</name>
</gene>
<keyword evidence="3" id="KW-0732">Signal</keyword>
<feature type="signal peptide" evidence="3">
    <location>
        <begin position="1"/>
        <end position="24"/>
    </location>
</feature>
<keyword evidence="5" id="KW-1185">Reference proteome</keyword>
<feature type="chain" id="PRO_5012031708" evidence="3">
    <location>
        <begin position="25"/>
        <end position="252"/>
    </location>
</feature>
<name>A0A1V9Y2V8_9ACAR</name>
<keyword evidence="2" id="KW-0812">Transmembrane</keyword>
<feature type="compositionally biased region" description="Polar residues" evidence="1">
    <location>
        <begin position="152"/>
        <end position="163"/>
    </location>
</feature>
<reference evidence="4 5" key="1">
    <citation type="journal article" date="2017" name="Gigascience">
        <title>Draft genome of the honey bee ectoparasitic mite, Tropilaelaps mercedesae, is shaped by the parasitic life history.</title>
        <authorList>
            <person name="Dong X."/>
            <person name="Armstrong S.D."/>
            <person name="Xia D."/>
            <person name="Makepeace B.L."/>
            <person name="Darby A.C."/>
            <person name="Kadowaki T."/>
        </authorList>
    </citation>
    <scope>NUCLEOTIDE SEQUENCE [LARGE SCALE GENOMIC DNA]</scope>
    <source>
        <strain evidence="4">Wuxi-XJTLU</strain>
    </source>
</reference>
<dbReference type="EMBL" id="MNPL01000412">
    <property type="protein sequence ID" value="OQR80041.1"/>
    <property type="molecule type" value="Genomic_DNA"/>
</dbReference>
<evidence type="ECO:0000313" key="5">
    <source>
        <dbReference type="Proteomes" id="UP000192247"/>
    </source>
</evidence>